<comment type="caution">
    <text evidence="2">The sequence shown here is derived from an EMBL/GenBank/DDBJ whole genome shotgun (WGS) entry which is preliminary data.</text>
</comment>
<dbReference type="EMBL" id="PVXO01000027">
    <property type="protein sequence ID" value="PRR79420.1"/>
    <property type="molecule type" value="Genomic_DNA"/>
</dbReference>
<evidence type="ECO:0000256" key="1">
    <source>
        <dbReference type="SAM" id="MobiDB-lite"/>
    </source>
</evidence>
<dbReference type="Proteomes" id="UP000239706">
    <property type="component" value="Unassembled WGS sequence"/>
</dbReference>
<name>A0A2T0B6A5_9CLOT</name>
<feature type="region of interest" description="Disordered" evidence="1">
    <location>
        <begin position="1"/>
        <end position="44"/>
    </location>
</feature>
<protein>
    <submittedName>
        <fullName evidence="2">Uncharacterized protein</fullName>
    </submittedName>
</protein>
<reference evidence="2 3" key="1">
    <citation type="submission" date="2018-03" db="EMBL/GenBank/DDBJ databases">
        <title>Genome sequence of Clostridium liquoris DSM 100320.</title>
        <authorList>
            <person name="Poehlein A."/>
            <person name="Daniel R."/>
        </authorList>
    </citation>
    <scope>NUCLEOTIDE SEQUENCE [LARGE SCALE GENOMIC DNA]</scope>
    <source>
        <strain evidence="2 3">DSM 100320</strain>
    </source>
</reference>
<evidence type="ECO:0000313" key="2">
    <source>
        <dbReference type="EMBL" id="PRR79420.1"/>
    </source>
</evidence>
<dbReference type="AlphaFoldDB" id="A0A2T0B6A5"/>
<evidence type="ECO:0000313" key="3">
    <source>
        <dbReference type="Proteomes" id="UP000239706"/>
    </source>
</evidence>
<sequence length="44" mass="5076">MKSFKGDKHQKAGKNDGVRPEERRPKSSKKNPPSYENFKGEPME</sequence>
<proteinExistence type="predicted"/>
<organism evidence="2 3">
    <name type="scientific">Clostridium liquoris</name>
    <dbReference type="NCBI Taxonomy" id="1289519"/>
    <lineage>
        <taxon>Bacteria</taxon>
        <taxon>Bacillati</taxon>
        <taxon>Bacillota</taxon>
        <taxon>Clostridia</taxon>
        <taxon>Eubacteriales</taxon>
        <taxon>Clostridiaceae</taxon>
        <taxon>Clostridium</taxon>
    </lineage>
</organism>
<dbReference type="RefSeq" id="WP_278335566.1">
    <property type="nucleotide sequence ID" value="NZ_PVXO01000027.1"/>
</dbReference>
<accession>A0A2T0B6A5</accession>
<feature type="compositionally biased region" description="Basic and acidic residues" evidence="1">
    <location>
        <begin position="1"/>
        <end position="25"/>
    </location>
</feature>
<gene>
    <name evidence="2" type="ORF">CLLI_09000</name>
</gene>
<keyword evidence="3" id="KW-1185">Reference proteome</keyword>